<dbReference type="KEGG" id="salf:SMD44_07945"/>
<keyword evidence="3" id="KW-1185">Reference proteome</keyword>
<sequence>MSDPSVGRPAENADQNQPIALPICRGGATAAIQTRNAYANKG</sequence>
<dbReference type="EMBL" id="CP021748">
    <property type="protein sequence ID" value="ARX88458.1"/>
    <property type="molecule type" value="Genomic_DNA"/>
</dbReference>
<accession>A0A1Z1WPU9</accession>
<dbReference type="Proteomes" id="UP000195880">
    <property type="component" value="Chromosome"/>
</dbReference>
<protein>
    <submittedName>
        <fullName evidence="2">Uncharacterized protein</fullName>
    </submittedName>
</protein>
<dbReference type="AlphaFoldDB" id="A0A1Z1WPU9"/>
<reference evidence="2 3" key="1">
    <citation type="submission" date="2017-05" db="EMBL/GenBank/DDBJ databases">
        <title>Streptomyces alboflavus Genome sequencing and assembly.</title>
        <authorList>
            <person name="Wang Y."/>
            <person name="Du B."/>
            <person name="Ding Y."/>
            <person name="Liu H."/>
            <person name="Hou Q."/>
            <person name="Liu K."/>
            <person name="Wang C."/>
            <person name="Yao L."/>
        </authorList>
    </citation>
    <scope>NUCLEOTIDE SEQUENCE [LARGE SCALE GENOMIC DNA]</scope>
    <source>
        <strain evidence="2 3">MDJK44</strain>
    </source>
</reference>
<evidence type="ECO:0000256" key="1">
    <source>
        <dbReference type="SAM" id="MobiDB-lite"/>
    </source>
</evidence>
<proteinExistence type="predicted"/>
<name>A0A1Z1WPU9_9ACTN</name>
<feature type="region of interest" description="Disordered" evidence="1">
    <location>
        <begin position="1"/>
        <end position="20"/>
    </location>
</feature>
<organism evidence="2 3">
    <name type="scientific">Streptomyces alboflavus</name>
    <dbReference type="NCBI Taxonomy" id="67267"/>
    <lineage>
        <taxon>Bacteria</taxon>
        <taxon>Bacillati</taxon>
        <taxon>Actinomycetota</taxon>
        <taxon>Actinomycetes</taxon>
        <taxon>Kitasatosporales</taxon>
        <taxon>Streptomycetaceae</taxon>
        <taxon>Streptomyces</taxon>
    </lineage>
</organism>
<gene>
    <name evidence="2" type="ORF">SMD44_07945</name>
</gene>
<evidence type="ECO:0000313" key="3">
    <source>
        <dbReference type="Proteomes" id="UP000195880"/>
    </source>
</evidence>
<evidence type="ECO:0000313" key="2">
    <source>
        <dbReference type="EMBL" id="ARX88458.1"/>
    </source>
</evidence>